<dbReference type="InterPro" id="IPR015421">
    <property type="entry name" value="PyrdxlP-dep_Trfase_major"/>
</dbReference>
<dbReference type="EMBL" id="AP027081">
    <property type="protein sequence ID" value="BDU75055.1"/>
    <property type="molecule type" value="Genomic_DNA"/>
</dbReference>
<dbReference type="SUPFAM" id="SSF55904">
    <property type="entry name" value="Ornithine decarboxylase C-terminal domain"/>
    <property type="match status" value="1"/>
</dbReference>
<dbReference type="InterPro" id="IPR000310">
    <property type="entry name" value="Orn/Lys/Arg_deCO2ase_major_dom"/>
</dbReference>
<organism evidence="7 8">
    <name type="scientific">Mesoterricola sediminis</name>
    <dbReference type="NCBI Taxonomy" id="2927980"/>
    <lineage>
        <taxon>Bacteria</taxon>
        <taxon>Pseudomonadati</taxon>
        <taxon>Acidobacteriota</taxon>
        <taxon>Holophagae</taxon>
        <taxon>Holophagales</taxon>
        <taxon>Holophagaceae</taxon>
        <taxon>Mesoterricola</taxon>
    </lineage>
</organism>
<dbReference type="KEGG" id="msea:METESE_00130"/>
<dbReference type="Gene3D" id="3.40.50.2300">
    <property type="match status" value="1"/>
</dbReference>
<dbReference type="Pfam" id="PF01276">
    <property type="entry name" value="OKR_DC_1"/>
    <property type="match status" value="1"/>
</dbReference>
<dbReference type="CDD" id="cd00615">
    <property type="entry name" value="Orn_deC_like"/>
    <property type="match status" value="1"/>
</dbReference>
<dbReference type="SUPFAM" id="SSF53383">
    <property type="entry name" value="PLP-dependent transferases"/>
    <property type="match status" value="1"/>
</dbReference>
<dbReference type="InterPro" id="IPR015424">
    <property type="entry name" value="PyrdxlP-dep_Trfase"/>
</dbReference>
<keyword evidence="8" id="KW-1185">Reference proteome</keyword>
<keyword evidence="3" id="KW-0210">Decarboxylase</keyword>
<reference evidence="7" key="1">
    <citation type="journal article" date="2023" name="Int. J. Syst. Evol. Microbiol.">
        <title>Mesoterricola silvestris gen. nov., sp. nov., Mesoterricola sediminis sp. nov., Geothrix oryzae sp. nov., Geothrix edaphica sp. nov., Geothrix rubra sp. nov., and Geothrix limicola sp. nov., six novel members of Acidobacteriota isolated from soils.</title>
        <authorList>
            <person name="Itoh H."/>
            <person name="Sugisawa Y."/>
            <person name="Mise K."/>
            <person name="Xu Z."/>
            <person name="Kuniyasu M."/>
            <person name="Ushijima N."/>
            <person name="Kawano K."/>
            <person name="Kobayashi E."/>
            <person name="Shiratori Y."/>
            <person name="Masuda Y."/>
            <person name="Senoo K."/>
        </authorList>
    </citation>
    <scope>NUCLEOTIDE SEQUENCE</scope>
    <source>
        <strain evidence="7">W786</strain>
    </source>
</reference>
<dbReference type="RefSeq" id="WP_243332333.1">
    <property type="nucleotide sequence ID" value="NZ_AP027081.1"/>
</dbReference>
<evidence type="ECO:0000259" key="6">
    <source>
        <dbReference type="PROSITE" id="PS00703"/>
    </source>
</evidence>
<keyword evidence="4" id="KW-0663">Pyridoxal phosphate</keyword>
<comment type="cofactor">
    <cofactor evidence="1">
        <name>pyridoxal 5'-phosphate</name>
        <dbReference type="ChEBI" id="CHEBI:597326"/>
    </cofactor>
</comment>
<dbReference type="PANTHER" id="PTHR43277:SF4">
    <property type="entry name" value="ARGININE DECARBOXYLASE"/>
    <property type="match status" value="1"/>
</dbReference>
<dbReference type="Gene3D" id="3.40.640.10">
    <property type="entry name" value="Type I PLP-dependent aspartate aminotransferase-like (Major domain)"/>
    <property type="match status" value="1"/>
</dbReference>
<evidence type="ECO:0000256" key="5">
    <source>
        <dbReference type="ARBA" id="ARBA00023239"/>
    </source>
</evidence>
<dbReference type="GO" id="GO:0016831">
    <property type="term" value="F:carboxy-lyase activity"/>
    <property type="evidence" value="ECO:0007669"/>
    <property type="project" value="UniProtKB-KW"/>
</dbReference>
<sequence length="645" mass="71416">MAYKVLIINPRAEELAGELQELEARGLPAVGAATFKEAYDLLVKDGAIHVILTEWILPLKKRSRETISGAELFSRFLALRYEVNIFLFTHETDCATFNTGGLINGYFHKGEESWDDIASKVRAEVISSKDRAPFFDALVAYAQAAKDAWHTPGHSSGDSVKNSEWVGDYFRFFGENLFQSDVSVSVPGLDSLLEPKGVIKEAQELAARAFNARYTYFTTNGTSTSNKVLIQTLLKPGDAILLDRNCHKSVHYGVIVAGAEPLYLMPSVNNRYGIFGPVPKQRIVESMDAALAAGKRLKVLILTNCTYDGLIYDIKDIVDQAHARGIKVIVDEAWFGYANFHRAFYPSAMAAGADYSTQSTHKTMSAFSQASMIHVQDPEFESIREFFQENFNMQASTSPQYPMIASLDVARRQMAMEGYALLQRTLEMAAALKKSINSLKKFRVLELEDLLSDEVRADGIRLDPTKLTIDVSGSGYTSKEIEYLLLTKHNIQIEKSTFNTITVLITIGSTYSKLNRLALALANIQRMSGARRESGAAKILQDFTLSLSSIKYLPRYAFYAEGESVPMRDAAGRVATAMVVPYPPGIPLLVPGQIITEDIVNALMTYRDYGVEIHGASEGLLKVMTPAEEQRLTAQGREMIPLPVG</sequence>
<dbReference type="InterPro" id="IPR036633">
    <property type="entry name" value="Prn/Lys/Arg_de-COase_C_sf"/>
</dbReference>
<dbReference type="InterPro" id="IPR008286">
    <property type="entry name" value="Prn/Lys/Arg_de-COase_C"/>
</dbReference>
<dbReference type="InterPro" id="IPR052357">
    <property type="entry name" value="Orn_Lys_Arg_decarboxylase-I"/>
</dbReference>
<dbReference type="Gene3D" id="3.90.100.10">
    <property type="entry name" value="Orn/Lys/Arg decarboxylase, C-terminal domain"/>
    <property type="match status" value="1"/>
</dbReference>
<evidence type="ECO:0000256" key="2">
    <source>
        <dbReference type="ARBA" id="ARBA00010671"/>
    </source>
</evidence>
<evidence type="ECO:0000256" key="3">
    <source>
        <dbReference type="ARBA" id="ARBA00022793"/>
    </source>
</evidence>
<evidence type="ECO:0000313" key="7">
    <source>
        <dbReference type="EMBL" id="BDU75055.1"/>
    </source>
</evidence>
<gene>
    <name evidence="7" type="ORF">METESE_00130</name>
</gene>
<dbReference type="AlphaFoldDB" id="A0AA48GSV9"/>
<dbReference type="Pfam" id="PF03711">
    <property type="entry name" value="OKR_DC_1_C"/>
    <property type="match status" value="1"/>
</dbReference>
<proteinExistence type="inferred from homology"/>
<protein>
    <recommendedName>
        <fullName evidence="6">Orn/Lys/Arg decarboxylases family 1 pyridoxal-P attachment site domain-containing protein</fullName>
    </recommendedName>
</protein>
<feature type="domain" description="Orn/Lys/Arg decarboxylases family 1 pyridoxal-P attachment site" evidence="6">
    <location>
        <begin position="357"/>
        <end position="371"/>
    </location>
</feature>
<comment type="similarity">
    <text evidence="2">Belongs to the Orn/Lys/Arg decarboxylase class-I family.</text>
</comment>
<dbReference type="PANTHER" id="PTHR43277">
    <property type="entry name" value="ARGININE DECARBOXYLASE"/>
    <property type="match status" value="1"/>
</dbReference>
<keyword evidence="5" id="KW-0456">Lyase</keyword>
<dbReference type="PROSITE" id="PS00703">
    <property type="entry name" value="OKR_DC_1"/>
    <property type="match status" value="1"/>
</dbReference>
<accession>A0AA48GSV9</accession>
<name>A0AA48GSV9_9BACT</name>
<dbReference type="Proteomes" id="UP001228113">
    <property type="component" value="Chromosome"/>
</dbReference>
<evidence type="ECO:0000256" key="4">
    <source>
        <dbReference type="ARBA" id="ARBA00022898"/>
    </source>
</evidence>
<evidence type="ECO:0000313" key="8">
    <source>
        <dbReference type="Proteomes" id="UP001228113"/>
    </source>
</evidence>
<evidence type="ECO:0000256" key="1">
    <source>
        <dbReference type="ARBA" id="ARBA00001933"/>
    </source>
</evidence>